<accession>N9N724</accession>
<dbReference type="HOGENOM" id="CLU_1591050_0_0_6"/>
<protein>
    <submittedName>
        <fullName evidence="1">Uncharacterized protein</fullName>
    </submittedName>
</protein>
<dbReference type="Proteomes" id="UP000013248">
    <property type="component" value="Unassembled WGS sequence"/>
</dbReference>
<dbReference type="RefSeq" id="WP_005218984.1">
    <property type="nucleotide sequence ID" value="NZ_KB850089.1"/>
</dbReference>
<name>N9N724_9GAMM</name>
<dbReference type="AlphaFoldDB" id="N9N724"/>
<gene>
    <name evidence="1" type="ORF">F900_03197</name>
</gene>
<evidence type="ECO:0000313" key="2">
    <source>
        <dbReference type="Proteomes" id="UP000013248"/>
    </source>
</evidence>
<sequence length="167" mass="20148">MQTIKVYGLTYNWTTYKTLNFKEIHGLNFDNNEIEVLEIESPDYDFHIIIRIDKYEYLRLSENYNWLKKILKRPKYHSIYIRYLMSMLILGTQFSKKYHITQTGIRLYLARHRVRYIGEGEIENKHIEKLIQFINSDRFKPYITNSSGTAILREAFENEVIQIPSNI</sequence>
<reference evidence="1 2" key="1">
    <citation type="submission" date="2013-02" db="EMBL/GenBank/DDBJ databases">
        <title>The Genome Sequence of Acinetobacter sp. ANC 3862.</title>
        <authorList>
            <consortium name="The Broad Institute Genome Sequencing Platform"/>
            <consortium name="The Broad Institute Genome Sequencing Center for Infectious Disease"/>
            <person name="Cerqueira G."/>
            <person name="Feldgarden M."/>
            <person name="Courvalin P."/>
            <person name="Perichon B."/>
            <person name="Grillot-Courvalin C."/>
            <person name="Clermont D."/>
            <person name="Rocha E."/>
            <person name="Yoon E.-J."/>
            <person name="Nemec A."/>
            <person name="Walker B."/>
            <person name="Young S.K."/>
            <person name="Zeng Q."/>
            <person name="Gargeya S."/>
            <person name="Fitzgerald M."/>
            <person name="Haas B."/>
            <person name="Abouelleil A."/>
            <person name="Alvarado L."/>
            <person name="Arachchi H.M."/>
            <person name="Berlin A.M."/>
            <person name="Chapman S.B."/>
            <person name="Dewar J."/>
            <person name="Goldberg J."/>
            <person name="Griggs A."/>
            <person name="Gujja S."/>
            <person name="Hansen M."/>
            <person name="Howarth C."/>
            <person name="Imamovic A."/>
            <person name="Larimer J."/>
            <person name="McCowan C."/>
            <person name="Murphy C."/>
            <person name="Neiman D."/>
            <person name="Pearson M."/>
            <person name="Priest M."/>
            <person name="Roberts A."/>
            <person name="Saif S."/>
            <person name="Shea T."/>
            <person name="Sisk P."/>
            <person name="Sykes S."/>
            <person name="Wortman J."/>
            <person name="Nusbaum C."/>
            <person name="Birren B."/>
        </authorList>
    </citation>
    <scope>NUCLEOTIDE SEQUENCE [LARGE SCALE GENOMIC DNA]</scope>
    <source>
        <strain evidence="1 2">ANC 3862</strain>
    </source>
</reference>
<proteinExistence type="predicted"/>
<organism evidence="1 2">
    <name type="scientific">Acinetobacter modestus</name>
    <dbReference type="NCBI Taxonomy" id="1776740"/>
    <lineage>
        <taxon>Bacteria</taxon>
        <taxon>Pseudomonadati</taxon>
        <taxon>Pseudomonadota</taxon>
        <taxon>Gammaproteobacteria</taxon>
        <taxon>Moraxellales</taxon>
        <taxon>Moraxellaceae</taxon>
        <taxon>Acinetobacter</taxon>
    </lineage>
</organism>
<dbReference type="EMBL" id="APRP01000032">
    <property type="protein sequence ID" value="ENW98596.1"/>
    <property type="molecule type" value="Genomic_DNA"/>
</dbReference>
<evidence type="ECO:0000313" key="1">
    <source>
        <dbReference type="EMBL" id="ENW98596.1"/>
    </source>
</evidence>
<comment type="caution">
    <text evidence="1">The sequence shown here is derived from an EMBL/GenBank/DDBJ whole genome shotgun (WGS) entry which is preliminary data.</text>
</comment>